<evidence type="ECO:0000313" key="1">
    <source>
        <dbReference type="EMBL" id="GAH50442.1"/>
    </source>
</evidence>
<name>X1FZK5_9ZZZZ</name>
<sequence length="103" mass="11941">CLTSRIHEMNASSSTNLNNLINSFNTLKQYRLCPAKLIDNGKIEPYFDRAILKRTLYIKNAWEIGEHDLERVVIKKNDSPIIPNDISDVPVLKLLKKKNEQEF</sequence>
<organism evidence="1">
    <name type="scientific">marine sediment metagenome</name>
    <dbReference type="NCBI Taxonomy" id="412755"/>
    <lineage>
        <taxon>unclassified sequences</taxon>
        <taxon>metagenomes</taxon>
        <taxon>ecological metagenomes</taxon>
    </lineage>
</organism>
<comment type="caution">
    <text evidence="1">The sequence shown here is derived from an EMBL/GenBank/DDBJ whole genome shotgun (WGS) entry which is preliminary data.</text>
</comment>
<feature type="non-terminal residue" evidence="1">
    <location>
        <position position="1"/>
    </location>
</feature>
<dbReference type="EMBL" id="BARU01019245">
    <property type="protein sequence ID" value="GAH50442.1"/>
    <property type="molecule type" value="Genomic_DNA"/>
</dbReference>
<protein>
    <submittedName>
        <fullName evidence="1">Uncharacterized protein</fullName>
    </submittedName>
</protein>
<gene>
    <name evidence="1" type="ORF">S03H2_31713</name>
</gene>
<proteinExistence type="predicted"/>
<accession>X1FZK5</accession>
<reference evidence="1" key="1">
    <citation type="journal article" date="2014" name="Front. Microbiol.">
        <title>High frequency of phylogenetically diverse reductive dehalogenase-homologous genes in deep subseafloor sedimentary metagenomes.</title>
        <authorList>
            <person name="Kawai M."/>
            <person name="Futagami T."/>
            <person name="Toyoda A."/>
            <person name="Takaki Y."/>
            <person name="Nishi S."/>
            <person name="Hori S."/>
            <person name="Arai W."/>
            <person name="Tsubouchi T."/>
            <person name="Morono Y."/>
            <person name="Uchiyama I."/>
            <person name="Ito T."/>
            <person name="Fujiyama A."/>
            <person name="Inagaki F."/>
            <person name="Takami H."/>
        </authorList>
    </citation>
    <scope>NUCLEOTIDE SEQUENCE</scope>
    <source>
        <strain evidence="1">Expedition CK06-06</strain>
    </source>
</reference>
<dbReference type="AlphaFoldDB" id="X1FZK5"/>